<evidence type="ECO:0000259" key="1">
    <source>
        <dbReference type="Pfam" id="PF16289"/>
    </source>
</evidence>
<dbReference type="EMBL" id="CP033066">
    <property type="protein sequence ID" value="AYM88774.1"/>
    <property type="molecule type" value="Genomic_DNA"/>
</dbReference>
<evidence type="ECO:0000313" key="2">
    <source>
        <dbReference type="EMBL" id="AYM88774.1"/>
    </source>
</evidence>
<evidence type="ECO:0000313" key="3">
    <source>
        <dbReference type="Proteomes" id="UP000279995"/>
    </source>
</evidence>
<dbReference type="InterPro" id="IPR032557">
    <property type="entry name" value="DUF4935"/>
</dbReference>
<reference evidence="2 3" key="1">
    <citation type="submission" date="2018-10" db="EMBL/GenBank/DDBJ databases">
        <title>Complete Genome Sequence and Transcriptomic Profiles of a Marine Bacterium, Pseudoalteromonas agarivorans Hao 2018.</title>
        <authorList>
            <person name="Hao L."/>
        </authorList>
    </citation>
    <scope>NUCLEOTIDE SEQUENCE [LARGE SCALE GENOMIC DNA]</scope>
    <source>
        <strain evidence="2 3">Hao 2018</strain>
    </source>
</reference>
<feature type="domain" description="DUF4935" evidence="1">
    <location>
        <begin position="5"/>
        <end position="186"/>
    </location>
</feature>
<proteinExistence type="predicted"/>
<name>A0AAD0U2E6_9GAMM</name>
<dbReference type="AlphaFoldDB" id="A0AAD0U2E6"/>
<protein>
    <recommendedName>
        <fullName evidence="1">DUF4935 domain-containing protein</fullName>
    </recommendedName>
</protein>
<sequence length="340" mass="39751">MNYFFIDTCIWLNLAKDRNANYIVAALEDLHESCDVHFVVPQLVKDEFLRNKERVVKSARQRLDHEFKQVKHVVKEYGTDNQVAILTELNEINAKLPIMSDVTDRIANRLISFMDKCIQFEITDDIKLKVVERALEKKAPFHNSKNNFADALLIESFGTFKRSIQSNDDDLEDSNFYFISGNYTDFSATDRRRPHEDFSDIFDDYSYYFLDLVSAVNKIDDALLEEYEFELNWEGDETRSLSEILDYMTEFDRKIWYNRHLNLLNRISSGEIEIVPPDSEASGSKVIHEDVLVRAKSSAKLVEKEYSDIIPKDDFEWGMINGKLSALRWVLGDEWDMLDT</sequence>
<accession>A0AAD0U2E6</accession>
<organism evidence="2 3">
    <name type="scientific">Pseudoalteromonas agarivorans</name>
    <dbReference type="NCBI Taxonomy" id="176102"/>
    <lineage>
        <taxon>Bacteria</taxon>
        <taxon>Pseudomonadati</taxon>
        <taxon>Pseudomonadota</taxon>
        <taxon>Gammaproteobacteria</taxon>
        <taxon>Alteromonadales</taxon>
        <taxon>Pseudoalteromonadaceae</taxon>
        <taxon>Pseudoalteromonas</taxon>
    </lineage>
</organism>
<dbReference type="RefSeq" id="WP_121638549.1">
    <property type="nucleotide sequence ID" value="NZ_CP033066.1"/>
</dbReference>
<dbReference type="Proteomes" id="UP000279995">
    <property type="component" value="Chromosome II"/>
</dbReference>
<dbReference type="Pfam" id="PF16289">
    <property type="entry name" value="PIN_12"/>
    <property type="match status" value="1"/>
</dbReference>
<gene>
    <name evidence="2" type="ORF">D9T18_19045</name>
</gene>